<evidence type="ECO:0000256" key="4">
    <source>
        <dbReference type="ARBA" id="ARBA00022832"/>
    </source>
</evidence>
<dbReference type="EMBL" id="SPKJ01000010">
    <property type="protein sequence ID" value="MYZ47153.1"/>
    <property type="molecule type" value="Genomic_DNA"/>
</dbReference>
<dbReference type="InterPro" id="IPR018376">
    <property type="entry name" value="Enoyl-CoA_hyd/isom_CS"/>
</dbReference>
<dbReference type="RefSeq" id="WP_161139501.1">
    <property type="nucleotide sequence ID" value="NZ_SPKJ01000010.1"/>
</dbReference>
<dbReference type="GO" id="GO:0004300">
    <property type="term" value="F:enoyl-CoA hydratase activity"/>
    <property type="evidence" value="ECO:0007669"/>
    <property type="project" value="UniProtKB-ARBA"/>
</dbReference>
<keyword evidence="7" id="KW-0520">NAD</keyword>
<dbReference type="PROSITE" id="PS00166">
    <property type="entry name" value="ENOYL_COA_HYDRATASE"/>
    <property type="match status" value="1"/>
</dbReference>
<name>A0A964T2A0_9HYPH</name>
<gene>
    <name evidence="17" type="ORF">E4O86_05435</name>
</gene>
<evidence type="ECO:0000256" key="3">
    <source>
        <dbReference type="ARBA" id="ARBA00008750"/>
    </source>
</evidence>
<dbReference type="InterPro" id="IPR036291">
    <property type="entry name" value="NAD(P)-bd_dom_sf"/>
</dbReference>
<comment type="pathway">
    <text evidence="2">Lipid metabolism; fatty acid beta-oxidation.</text>
</comment>
<evidence type="ECO:0000256" key="11">
    <source>
        <dbReference type="ARBA" id="ARBA00023239"/>
    </source>
</evidence>
<dbReference type="Gene3D" id="1.10.1040.50">
    <property type="match status" value="1"/>
</dbReference>
<evidence type="ECO:0000313" key="17">
    <source>
        <dbReference type="EMBL" id="MYZ47153.1"/>
    </source>
</evidence>
<dbReference type="GO" id="GO:0070403">
    <property type="term" value="F:NAD+ binding"/>
    <property type="evidence" value="ECO:0007669"/>
    <property type="project" value="InterPro"/>
</dbReference>
<dbReference type="Pfam" id="PF02737">
    <property type="entry name" value="3HCDH_N"/>
    <property type="match status" value="1"/>
</dbReference>
<evidence type="ECO:0000256" key="13">
    <source>
        <dbReference type="ARBA" id="ARBA00049556"/>
    </source>
</evidence>
<keyword evidence="18" id="KW-1185">Reference proteome</keyword>
<keyword evidence="12" id="KW-0511">Multifunctional enzyme</keyword>
<dbReference type="GO" id="GO:0003857">
    <property type="term" value="F:(3S)-3-hydroxyacyl-CoA dehydrogenase (NAD+) activity"/>
    <property type="evidence" value="ECO:0007669"/>
    <property type="project" value="UniProtKB-EC"/>
</dbReference>
<keyword evidence="10" id="KW-0413">Isomerase</keyword>
<keyword evidence="8" id="KW-0443">Lipid metabolism</keyword>
<comment type="caution">
    <text evidence="17">The sequence shown here is derived from an EMBL/GenBank/DDBJ whole genome shotgun (WGS) entry which is preliminary data.</text>
</comment>
<dbReference type="AlphaFoldDB" id="A0A964T2A0"/>
<evidence type="ECO:0000256" key="2">
    <source>
        <dbReference type="ARBA" id="ARBA00005005"/>
    </source>
</evidence>
<dbReference type="OrthoDB" id="9771883at2"/>
<dbReference type="GO" id="GO:0006631">
    <property type="term" value="P:fatty acid metabolic process"/>
    <property type="evidence" value="ECO:0007669"/>
    <property type="project" value="UniProtKB-KW"/>
</dbReference>
<reference evidence="17" key="1">
    <citation type="submission" date="2019-03" db="EMBL/GenBank/DDBJ databases">
        <title>Afifella sp. nov., isolated from activated sludge.</title>
        <authorList>
            <person name="Li Q."/>
            <person name="Liu Y."/>
        </authorList>
    </citation>
    <scope>NUCLEOTIDE SEQUENCE</scope>
    <source>
        <strain evidence="17">L72</strain>
    </source>
</reference>
<keyword evidence="11" id="KW-0456">Lyase</keyword>
<dbReference type="Gene3D" id="3.90.226.10">
    <property type="entry name" value="2-enoyl-CoA Hydratase, Chain A, domain 1"/>
    <property type="match status" value="1"/>
</dbReference>
<evidence type="ECO:0000313" key="18">
    <source>
        <dbReference type="Proteomes" id="UP000773614"/>
    </source>
</evidence>
<comment type="similarity">
    <text evidence="14">Belongs to the enoyl-CoA hydratase/isomerase family.</text>
</comment>
<keyword evidence="4" id="KW-0276">Fatty acid metabolism</keyword>
<dbReference type="SUPFAM" id="SSF52096">
    <property type="entry name" value="ClpP/crotonase"/>
    <property type="match status" value="1"/>
</dbReference>
<dbReference type="FunFam" id="1.10.1040.50:FF:000006">
    <property type="entry name" value="Peroxisomal bifunctional enzyme"/>
    <property type="match status" value="1"/>
</dbReference>
<keyword evidence="6" id="KW-0560">Oxidoreductase</keyword>
<dbReference type="GO" id="GO:0016042">
    <property type="term" value="P:lipid catabolic process"/>
    <property type="evidence" value="ECO:0007669"/>
    <property type="project" value="UniProtKB-KW"/>
</dbReference>
<dbReference type="SUPFAM" id="SSF51735">
    <property type="entry name" value="NAD(P)-binding Rossmann-fold domains"/>
    <property type="match status" value="1"/>
</dbReference>
<dbReference type="FunFam" id="3.40.50.720:FF:000009">
    <property type="entry name" value="Fatty oxidation complex, alpha subunit"/>
    <property type="match status" value="1"/>
</dbReference>
<feature type="domain" description="3-hydroxyacyl-CoA dehydrogenase NAD binding" evidence="16">
    <location>
        <begin position="295"/>
        <end position="469"/>
    </location>
</feature>
<accession>A0A964T2A0</accession>
<dbReference type="Pfam" id="PF00725">
    <property type="entry name" value="3HCDH"/>
    <property type="match status" value="1"/>
</dbReference>
<dbReference type="InterPro" id="IPR001753">
    <property type="entry name" value="Enoyl-CoA_hydra/iso"/>
</dbReference>
<dbReference type="PANTHER" id="PTHR23309">
    <property type="entry name" value="3-HYDROXYACYL-COA DEHYROGENASE"/>
    <property type="match status" value="1"/>
</dbReference>
<dbReference type="Gene3D" id="3.40.50.720">
    <property type="entry name" value="NAD(P)-binding Rossmann-like Domain"/>
    <property type="match status" value="1"/>
</dbReference>
<dbReference type="GO" id="GO:0016853">
    <property type="term" value="F:isomerase activity"/>
    <property type="evidence" value="ECO:0007669"/>
    <property type="project" value="UniProtKB-KW"/>
</dbReference>
<comment type="subcellular location">
    <subcellularLocation>
        <location evidence="1">Peroxisome</location>
    </subcellularLocation>
</comment>
<evidence type="ECO:0000256" key="8">
    <source>
        <dbReference type="ARBA" id="ARBA00023098"/>
    </source>
</evidence>
<evidence type="ECO:0000256" key="6">
    <source>
        <dbReference type="ARBA" id="ARBA00023002"/>
    </source>
</evidence>
<dbReference type="InterPro" id="IPR006176">
    <property type="entry name" value="3-OHacyl-CoA_DH_NAD-bd"/>
</dbReference>
<evidence type="ECO:0000256" key="1">
    <source>
        <dbReference type="ARBA" id="ARBA00004275"/>
    </source>
</evidence>
<comment type="similarity">
    <text evidence="3">In the N-terminal section; belongs to the enoyl-CoA hydratase/isomerase family.</text>
</comment>
<dbReference type="InterPro" id="IPR008927">
    <property type="entry name" value="6-PGluconate_DH-like_C_sf"/>
</dbReference>
<dbReference type="Proteomes" id="UP000773614">
    <property type="component" value="Unassembled WGS sequence"/>
</dbReference>
<organism evidence="17 18">
    <name type="scientific">Propylenella binzhouense</name>
    <dbReference type="NCBI Taxonomy" id="2555902"/>
    <lineage>
        <taxon>Bacteria</taxon>
        <taxon>Pseudomonadati</taxon>
        <taxon>Pseudomonadota</taxon>
        <taxon>Alphaproteobacteria</taxon>
        <taxon>Hyphomicrobiales</taxon>
        <taxon>Propylenellaceae</taxon>
        <taxon>Propylenella</taxon>
    </lineage>
</organism>
<keyword evidence="9" id="KW-0576">Peroxisome</keyword>
<dbReference type="InterPro" id="IPR006108">
    <property type="entry name" value="3HC_DH_C"/>
</dbReference>
<dbReference type="SUPFAM" id="SSF48179">
    <property type="entry name" value="6-phosphogluconate dehydrogenase C-terminal domain-like"/>
    <property type="match status" value="2"/>
</dbReference>
<dbReference type="Pfam" id="PF00378">
    <property type="entry name" value="ECH_1"/>
    <property type="match status" value="1"/>
</dbReference>
<evidence type="ECO:0000259" key="16">
    <source>
        <dbReference type="Pfam" id="PF02737"/>
    </source>
</evidence>
<protein>
    <recommendedName>
        <fullName evidence="19">3-hydroxyacyl-CoA dehydrogenase</fullName>
    </recommendedName>
</protein>
<evidence type="ECO:0000256" key="5">
    <source>
        <dbReference type="ARBA" id="ARBA00022963"/>
    </source>
</evidence>
<dbReference type="InterPro" id="IPR029045">
    <property type="entry name" value="ClpP/crotonase-like_dom_sf"/>
</dbReference>
<proteinExistence type="inferred from homology"/>
<evidence type="ECO:0000259" key="15">
    <source>
        <dbReference type="Pfam" id="PF00725"/>
    </source>
</evidence>
<dbReference type="PANTHER" id="PTHR23309:SF51">
    <property type="entry name" value="3-HYDROXYACYL-COA DEHYDROGENASE-RELATED"/>
    <property type="match status" value="1"/>
</dbReference>
<sequence>MTTDSWEFVRLKFRPVGERRIALLTIDRPPVNAGSVGVRRDLLAALSSLDADKDLAGVVLSGANGNFLAGSDIREFDAAPQEPHLPEVIALVERLPVPVVAVIEGAALGGGYELALGCDYRLAGPNAVVGLPEVTLGLIPGAGGTFKLPRLVGVAAAIRLVTSGCRLKAEEAARLGMVDAVKAGNLIKAAESLIVGGLQKRVLRDFPLQSGDNADIAAAQEAALRSASGSVAVSEAIEAVKASATADAETALAAEREASLRLRRGPQSQALRHLFLAERVAARPPEGATAGTISKVGIAGAGRMGVGIALAFASLGFEVRLAEQSTEVLAAAEKSLADGAEQMAKRGRAKSAGAVTDRISAGPLTDMADCDLVVEAITEDMDAKIALFADLARTVPSTTILASNTSYLDIDQIAAAVPSHPERVAGLHFFNPAHIMRLVEVVQAEKTSVDVLATLLAVCRRLGKVPVVARVGEGFIGNRIFNAYRTQAEFLLEEGAYPEDIDRAMTDFGMAMGPFAVFDLAGLDVAWAMRKRLASTRRRDARYVTIPDMLCEEGRFGRKIGKGWYDYASGGAMPDPRVREMINAASQAKGIERQPIPPDTIRARLLAAMINEAALVLAEGIAARSSDVDLVLVNGYGFPALKGGLLHWAARQPREDLLASIAQMAKASGPGVRVAPNLEEVLHQATCSEL</sequence>
<evidence type="ECO:0000256" key="7">
    <source>
        <dbReference type="ARBA" id="ARBA00023027"/>
    </source>
</evidence>
<dbReference type="CDD" id="cd06558">
    <property type="entry name" value="crotonase-like"/>
    <property type="match status" value="1"/>
</dbReference>
<evidence type="ECO:0000256" key="10">
    <source>
        <dbReference type="ARBA" id="ARBA00023235"/>
    </source>
</evidence>
<evidence type="ECO:0000256" key="14">
    <source>
        <dbReference type="RuleBase" id="RU003707"/>
    </source>
</evidence>
<evidence type="ECO:0008006" key="19">
    <source>
        <dbReference type="Google" id="ProtNLM"/>
    </source>
</evidence>
<feature type="domain" description="3-hydroxyacyl-CoA dehydrogenase C-terminal" evidence="15">
    <location>
        <begin position="474"/>
        <end position="567"/>
    </location>
</feature>
<keyword evidence="5" id="KW-0442">Lipid degradation</keyword>
<evidence type="ECO:0000256" key="9">
    <source>
        <dbReference type="ARBA" id="ARBA00023140"/>
    </source>
</evidence>
<comment type="catalytic activity">
    <reaction evidence="13">
        <text>a (3S)-3-hydroxyacyl-CoA + NAD(+) = a 3-oxoacyl-CoA + NADH + H(+)</text>
        <dbReference type="Rhea" id="RHEA:22432"/>
        <dbReference type="ChEBI" id="CHEBI:15378"/>
        <dbReference type="ChEBI" id="CHEBI:57318"/>
        <dbReference type="ChEBI" id="CHEBI:57540"/>
        <dbReference type="ChEBI" id="CHEBI:57945"/>
        <dbReference type="ChEBI" id="CHEBI:90726"/>
        <dbReference type="EC" id="1.1.1.35"/>
    </reaction>
</comment>
<evidence type="ECO:0000256" key="12">
    <source>
        <dbReference type="ARBA" id="ARBA00023268"/>
    </source>
</evidence>